<evidence type="ECO:0000313" key="2">
    <source>
        <dbReference type="Proteomes" id="UP000187455"/>
    </source>
</evidence>
<evidence type="ECO:0000313" key="1">
    <source>
        <dbReference type="EMBL" id="OLY81783.1"/>
    </source>
</evidence>
<comment type="caution">
    <text evidence="1">The sequence shown here is derived from an EMBL/GenBank/DDBJ whole genome shotgun (WGS) entry which is preliminary data.</text>
</comment>
<keyword evidence="2" id="KW-1185">Reference proteome</keyword>
<dbReference type="AlphaFoldDB" id="A0A1R0GY02"/>
<organism evidence="1 2">
    <name type="scientific">Smittium mucronatum</name>
    <dbReference type="NCBI Taxonomy" id="133383"/>
    <lineage>
        <taxon>Eukaryota</taxon>
        <taxon>Fungi</taxon>
        <taxon>Fungi incertae sedis</taxon>
        <taxon>Zoopagomycota</taxon>
        <taxon>Kickxellomycotina</taxon>
        <taxon>Harpellomycetes</taxon>
        <taxon>Harpellales</taxon>
        <taxon>Legeriomycetaceae</taxon>
        <taxon>Smittium</taxon>
    </lineage>
</organism>
<name>A0A1R0GY02_9FUNG</name>
<dbReference type="STRING" id="133383.A0A1R0GY02"/>
<dbReference type="EMBL" id="LSSL01002164">
    <property type="protein sequence ID" value="OLY81783.1"/>
    <property type="molecule type" value="Genomic_DNA"/>
</dbReference>
<gene>
    <name evidence="1" type="ORF">AYI68_g4112</name>
</gene>
<protein>
    <submittedName>
        <fullName evidence="1">Uncharacterized protein</fullName>
    </submittedName>
</protein>
<reference evidence="1 2" key="1">
    <citation type="journal article" date="2016" name="Mol. Biol. Evol.">
        <title>Genome-Wide Survey of Gut Fungi (Harpellales) Reveals the First Horizontally Transferred Ubiquitin Gene from a Mosquito Host.</title>
        <authorList>
            <person name="Wang Y."/>
            <person name="White M.M."/>
            <person name="Kvist S."/>
            <person name="Moncalvo J.M."/>
        </authorList>
    </citation>
    <scope>NUCLEOTIDE SEQUENCE [LARGE SCALE GENOMIC DNA]</scope>
    <source>
        <strain evidence="1 2">ALG-7-W6</strain>
    </source>
</reference>
<dbReference type="Proteomes" id="UP000187455">
    <property type="component" value="Unassembled WGS sequence"/>
</dbReference>
<sequence length="137" mass="16042">MVENFSNLDLETADFDQIYSLLDERGKTEFNQLFVNFSPSGNRDVIINEILEKFHPWWVQNPSKNIQYLDENTDSVSQNKNPNLFELEEYDEDNQANKTTVCEARPPIYINIPEFETISKLNPSPLVFNQLIGILYY</sequence>
<dbReference type="OrthoDB" id="18412at2759"/>
<proteinExistence type="predicted"/>
<accession>A0A1R0GY02</accession>